<dbReference type="Proteomes" id="UP000252139">
    <property type="component" value="Unassembled WGS sequence"/>
</dbReference>
<keyword evidence="1" id="KW-1133">Transmembrane helix</keyword>
<dbReference type="OrthoDB" id="2340007at2759"/>
<evidence type="ECO:0000256" key="1">
    <source>
        <dbReference type="SAM" id="Phobius"/>
    </source>
</evidence>
<proteinExistence type="predicted"/>
<organism evidence="2 3">
    <name type="scientific">Rhizopus azygosporus</name>
    <name type="common">Rhizopus microsporus var. azygosporus</name>
    <dbReference type="NCBI Taxonomy" id="86630"/>
    <lineage>
        <taxon>Eukaryota</taxon>
        <taxon>Fungi</taxon>
        <taxon>Fungi incertae sedis</taxon>
        <taxon>Mucoromycota</taxon>
        <taxon>Mucoromycotina</taxon>
        <taxon>Mucoromycetes</taxon>
        <taxon>Mucorales</taxon>
        <taxon>Mucorineae</taxon>
        <taxon>Rhizopodaceae</taxon>
        <taxon>Rhizopus</taxon>
    </lineage>
</organism>
<dbReference type="AlphaFoldDB" id="A0A367IQ17"/>
<reference evidence="2 3" key="1">
    <citation type="journal article" date="2018" name="G3 (Bethesda)">
        <title>Phylogenetic and Phylogenomic Definition of Rhizopus Species.</title>
        <authorList>
            <person name="Gryganskyi A.P."/>
            <person name="Golan J."/>
            <person name="Dolatabadi S."/>
            <person name="Mondo S."/>
            <person name="Robb S."/>
            <person name="Idnurm A."/>
            <person name="Muszewska A."/>
            <person name="Steczkiewicz K."/>
            <person name="Masonjones S."/>
            <person name="Liao H.L."/>
            <person name="Gajdeczka M.T."/>
            <person name="Anike F."/>
            <person name="Vuek A."/>
            <person name="Anishchenko I.M."/>
            <person name="Voigt K."/>
            <person name="de Hoog G.S."/>
            <person name="Smith M.E."/>
            <person name="Heitman J."/>
            <person name="Vilgalys R."/>
            <person name="Stajich J.E."/>
        </authorList>
    </citation>
    <scope>NUCLEOTIDE SEQUENCE [LARGE SCALE GENOMIC DNA]</scope>
    <source>
        <strain evidence="2 3">CBS 357.93</strain>
    </source>
</reference>
<feature type="transmembrane region" description="Helical" evidence="1">
    <location>
        <begin position="136"/>
        <end position="158"/>
    </location>
</feature>
<keyword evidence="1" id="KW-0812">Transmembrane</keyword>
<protein>
    <submittedName>
        <fullName evidence="2">Uncharacterized protein</fullName>
    </submittedName>
</protein>
<evidence type="ECO:0000313" key="3">
    <source>
        <dbReference type="Proteomes" id="UP000252139"/>
    </source>
</evidence>
<dbReference type="EMBL" id="PJQL01004301">
    <property type="protein sequence ID" value="RCH79765.1"/>
    <property type="molecule type" value="Genomic_DNA"/>
</dbReference>
<keyword evidence="1" id="KW-0472">Membrane</keyword>
<name>A0A367IQ17_RHIAZ</name>
<feature type="transmembrane region" description="Helical" evidence="1">
    <location>
        <begin position="91"/>
        <end position="111"/>
    </location>
</feature>
<comment type="caution">
    <text evidence="2">The sequence shown here is derived from an EMBL/GenBank/DDBJ whole genome shotgun (WGS) entry which is preliminary data.</text>
</comment>
<sequence>MKTIHSLINYTRITTLALSILIVITSLFKYNNSSMPVSTMLEPIKQGRDMVHDIIQDRRLIATLVASQASIFCPLFLLLNHSVALNLSSAVIIEQFFQCLMPIGLVISWYFCITFDQHIKLVVDLKDNWLDIAPKYAIVGVLVIEIILIIIASFKYFYIIYNEGAIQLPYEEEKECIPVYITDKV</sequence>
<feature type="transmembrane region" description="Helical" evidence="1">
    <location>
        <begin position="60"/>
        <end position="79"/>
    </location>
</feature>
<evidence type="ECO:0000313" key="2">
    <source>
        <dbReference type="EMBL" id="RCH79765.1"/>
    </source>
</evidence>
<feature type="transmembrane region" description="Helical" evidence="1">
    <location>
        <begin position="7"/>
        <end position="28"/>
    </location>
</feature>
<keyword evidence="3" id="KW-1185">Reference proteome</keyword>
<gene>
    <name evidence="2" type="ORF">CU097_001749</name>
</gene>
<accession>A0A367IQ17</accession>